<organism evidence="2 3">
    <name type="scientific">Alcaligenes aquatilis</name>
    <dbReference type="NCBI Taxonomy" id="323284"/>
    <lineage>
        <taxon>Bacteria</taxon>
        <taxon>Pseudomonadati</taxon>
        <taxon>Pseudomonadota</taxon>
        <taxon>Betaproteobacteria</taxon>
        <taxon>Burkholderiales</taxon>
        <taxon>Alcaligenaceae</taxon>
        <taxon>Alcaligenes</taxon>
    </lineage>
</organism>
<dbReference type="EMBL" id="CP032153">
    <property type="protein sequence ID" value="AYN19591.1"/>
    <property type="molecule type" value="Genomic_DNA"/>
</dbReference>
<reference evidence="2 3" key="1">
    <citation type="submission" date="2018-09" db="EMBL/GenBank/DDBJ databases">
        <title>Complete genome sequence of the hydrocarbonoclastic bacterium Alcaligenes aquatilis QD168, isolated from a crude-oil polluted marine sediment of Central Chile.</title>
        <authorList>
            <person name="Duran R.E."/>
            <person name="Barra B."/>
            <person name="Salva-Serra F."/>
            <person name="Mendez V."/>
            <person name="Moore E.R.B."/>
            <person name="Seeger M."/>
        </authorList>
    </citation>
    <scope>NUCLEOTIDE SEQUENCE [LARGE SCALE GENOMIC DNA]</scope>
    <source>
        <strain evidence="2 3">QD168</strain>
    </source>
</reference>
<dbReference type="AlphaFoldDB" id="A0A3G2HRQ4"/>
<feature type="compositionally biased region" description="Polar residues" evidence="1">
    <location>
        <begin position="9"/>
        <end position="18"/>
    </location>
</feature>
<sequence>MGPPHKSFQLKNGYSSKSAGAESICDRQMANNAAMPDTNGLRDMLRPHEQLQAYTRLPLADS</sequence>
<evidence type="ECO:0000313" key="3">
    <source>
        <dbReference type="Proteomes" id="UP000268070"/>
    </source>
</evidence>
<dbReference type="KEGG" id="aaqu:D3M96_02990"/>
<evidence type="ECO:0000313" key="2">
    <source>
        <dbReference type="EMBL" id="AYN19591.1"/>
    </source>
</evidence>
<proteinExistence type="predicted"/>
<dbReference type="Proteomes" id="UP000268070">
    <property type="component" value="Chromosome"/>
</dbReference>
<feature type="region of interest" description="Disordered" evidence="1">
    <location>
        <begin position="1"/>
        <end position="21"/>
    </location>
</feature>
<accession>A0A3G2HRQ4</accession>
<evidence type="ECO:0000256" key="1">
    <source>
        <dbReference type="SAM" id="MobiDB-lite"/>
    </source>
</evidence>
<protein>
    <submittedName>
        <fullName evidence="2">Uncharacterized protein</fullName>
    </submittedName>
</protein>
<gene>
    <name evidence="2" type="ORF">D3M96_02990</name>
</gene>
<name>A0A3G2HRQ4_9BURK</name>